<sequence>MDGGESPQPQEKWSEAEIHVLLDLIKDLGLVGLLSRKRFQNWDVFERLHVLLKRCNILFSPGQIKARWKKLKLKYLRLKRFIEMGGSPGLLADFPYYQELEQLLGAAIQDPGLCRREADSSGLSSTAGVEQRTLDAAVALDLEASMQQDDAEFGLEEEAGGFSMPPNPEENDGIVLGLLEDNPVGQENLDQSNPSQSAGAVCDPLHESWTVLSQELQPVLQVTVATLDRLVQTCKEISTEVESLSSQIVRIKDMLATALLSPTSAGASTPEAPPPEVPAGPGALSQDPAQSRNPRSGPSSVYPAPRRSMRQRRPSVRYLHY</sequence>
<evidence type="ECO:0000256" key="1">
    <source>
        <dbReference type="SAM" id="MobiDB-lite"/>
    </source>
</evidence>
<feature type="compositionally biased region" description="Polar residues" evidence="1">
    <location>
        <begin position="287"/>
        <end position="299"/>
    </location>
</feature>
<organism evidence="3 4">
    <name type="scientific">Geotrypetes seraphini</name>
    <name type="common">Gaboon caecilian</name>
    <name type="synonym">Caecilia seraphini</name>
    <dbReference type="NCBI Taxonomy" id="260995"/>
    <lineage>
        <taxon>Eukaryota</taxon>
        <taxon>Metazoa</taxon>
        <taxon>Chordata</taxon>
        <taxon>Craniata</taxon>
        <taxon>Vertebrata</taxon>
        <taxon>Euteleostomi</taxon>
        <taxon>Amphibia</taxon>
        <taxon>Gymnophiona</taxon>
        <taxon>Geotrypetes</taxon>
    </lineage>
</organism>
<proteinExistence type="predicted"/>
<protein>
    <submittedName>
        <fullName evidence="4">Uncharacterized protein LOC117356917</fullName>
    </submittedName>
</protein>
<dbReference type="Proteomes" id="UP000515159">
    <property type="component" value="Chromosome 1"/>
</dbReference>
<dbReference type="AlphaFoldDB" id="A0A6P8QAL7"/>
<dbReference type="GeneID" id="117356917"/>
<dbReference type="KEGG" id="gsh:117356917"/>
<keyword evidence="3" id="KW-1185">Reference proteome</keyword>
<accession>A0A6P8QAL7</accession>
<evidence type="ECO:0000313" key="3">
    <source>
        <dbReference type="Proteomes" id="UP000515159"/>
    </source>
</evidence>
<dbReference type="OrthoDB" id="9908982at2759"/>
<dbReference type="Pfam" id="PF13837">
    <property type="entry name" value="Myb_DNA-bind_4"/>
    <property type="match status" value="1"/>
</dbReference>
<reference evidence="4" key="1">
    <citation type="submission" date="2025-08" db="UniProtKB">
        <authorList>
            <consortium name="RefSeq"/>
        </authorList>
    </citation>
    <scope>IDENTIFICATION</scope>
</reference>
<dbReference type="RefSeq" id="XP_033792740.1">
    <property type="nucleotide sequence ID" value="XM_033936849.1"/>
</dbReference>
<feature type="domain" description="Myb/SANT-like DNA-binding" evidence="2">
    <location>
        <begin position="11"/>
        <end position="103"/>
    </location>
</feature>
<feature type="region of interest" description="Disordered" evidence="1">
    <location>
        <begin position="263"/>
        <end position="321"/>
    </location>
</feature>
<name>A0A6P8QAL7_GEOSA</name>
<evidence type="ECO:0000259" key="2">
    <source>
        <dbReference type="Pfam" id="PF13837"/>
    </source>
</evidence>
<dbReference type="InParanoid" id="A0A6P8QAL7"/>
<feature type="compositionally biased region" description="Basic residues" evidence="1">
    <location>
        <begin position="307"/>
        <end position="321"/>
    </location>
</feature>
<gene>
    <name evidence="4" type="primary">LOC117356917</name>
</gene>
<evidence type="ECO:0000313" key="4">
    <source>
        <dbReference type="RefSeq" id="XP_033792740.1"/>
    </source>
</evidence>
<dbReference type="InterPro" id="IPR044822">
    <property type="entry name" value="Myb_DNA-bind_4"/>
</dbReference>